<organism evidence="4 5">
    <name type="scientific">Streptomyces axinellae</name>
    <dbReference type="NCBI Taxonomy" id="552788"/>
    <lineage>
        <taxon>Bacteria</taxon>
        <taxon>Bacillati</taxon>
        <taxon>Actinomycetota</taxon>
        <taxon>Actinomycetes</taxon>
        <taxon>Kitasatosporales</taxon>
        <taxon>Streptomycetaceae</taxon>
        <taxon>Streptomyces</taxon>
    </lineage>
</organism>
<dbReference type="PRINTS" id="PR00080">
    <property type="entry name" value="SDRFAMILY"/>
</dbReference>
<name>A0ABN3PUD0_9ACTN</name>
<reference evidence="4 5" key="1">
    <citation type="journal article" date="2019" name="Int. J. Syst. Evol. Microbiol.">
        <title>The Global Catalogue of Microorganisms (GCM) 10K type strain sequencing project: providing services to taxonomists for standard genome sequencing and annotation.</title>
        <authorList>
            <consortium name="The Broad Institute Genomics Platform"/>
            <consortium name="The Broad Institute Genome Sequencing Center for Infectious Disease"/>
            <person name="Wu L."/>
            <person name="Ma J."/>
        </authorList>
    </citation>
    <scope>NUCLEOTIDE SEQUENCE [LARGE SCALE GENOMIC DNA]</scope>
    <source>
        <strain evidence="4 5">JCM 16373</strain>
    </source>
</reference>
<dbReference type="NCBIfam" id="NF005893">
    <property type="entry name" value="PRK07856.1"/>
    <property type="match status" value="1"/>
</dbReference>
<dbReference type="SUPFAM" id="SSF51735">
    <property type="entry name" value="NAD(P)-binding Rossmann-fold domains"/>
    <property type="match status" value="1"/>
</dbReference>
<gene>
    <name evidence="4" type="ORF">GCM10009863_14980</name>
</gene>
<evidence type="ECO:0000256" key="1">
    <source>
        <dbReference type="ARBA" id="ARBA00006484"/>
    </source>
</evidence>
<dbReference type="PROSITE" id="PS00061">
    <property type="entry name" value="ADH_SHORT"/>
    <property type="match status" value="1"/>
</dbReference>
<accession>A0ABN3PUD0</accession>
<comment type="similarity">
    <text evidence="1">Belongs to the short-chain dehydrogenases/reductases (SDR) family.</text>
</comment>
<feature type="domain" description="Ketoreductase" evidence="3">
    <location>
        <begin position="2"/>
        <end position="187"/>
    </location>
</feature>
<dbReference type="Pfam" id="PF13561">
    <property type="entry name" value="adh_short_C2"/>
    <property type="match status" value="1"/>
</dbReference>
<dbReference type="InterPro" id="IPR002347">
    <property type="entry name" value="SDR_fam"/>
</dbReference>
<feature type="compositionally biased region" description="Pro residues" evidence="2">
    <location>
        <begin position="255"/>
        <end position="269"/>
    </location>
</feature>
<dbReference type="InterPro" id="IPR036291">
    <property type="entry name" value="NAD(P)-bd_dom_sf"/>
</dbReference>
<dbReference type="InterPro" id="IPR057326">
    <property type="entry name" value="KR_dom"/>
</dbReference>
<evidence type="ECO:0000256" key="2">
    <source>
        <dbReference type="SAM" id="MobiDB-lite"/>
    </source>
</evidence>
<evidence type="ECO:0000259" key="3">
    <source>
        <dbReference type="SMART" id="SM00822"/>
    </source>
</evidence>
<feature type="region of interest" description="Disordered" evidence="2">
    <location>
        <begin position="246"/>
        <end position="276"/>
    </location>
</feature>
<evidence type="ECO:0000313" key="5">
    <source>
        <dbReference type="Proteomes" id="UP001501447"/>
    </source>
</evidence>
<dbReference type="EMBL" id="BAAARJ010000004">
    <property type="protein sequence ID" value="GAA2602615.1"/>
    <property type="molecule type" value="Genomic_DNA"/>
</dbReference>
<protein>
    <submittedName>
        <fullName evidence="4">SDR family oxidoreductase</fullName>
    </submittedName>
</protein>
<dbReference type="CDD" id="cd05233">
    <property type="entry name" value="SDR_c"/>
    <property type="match status" value="1"/>
</dbReference>
<dbReference type="Gene3D" id="3.40.50.720">
    <property type="entry name" value="NAD(P)-binding Rossmann-like Domain"/>
    <property type="match status" value="1"/>
</dbReference>
<comment type="caution">
    <text evidence="4">The sequence shown here is derived from an EMBL/GenBank/DDBJ whole genome shotgun (WGS) entry which is preliminary data.</text>
</comment>
<evidence type="ECO:0000313" key="4">
    <source>
        <dbReference type="EMBL" id="GAA2602615.1"/>
    </source>
</evidence>
<dbReference type="PRINTS" id="PR00081">
    <property type="entry name" value="GDHRDH"/>
</dbReference>
<keyword evidence="5" id="KW-1185">Reference proteome</keyword>
<dbReference type="Proteomes" id="UP001501447">
    <property type="component" value="Unassembled WGS sequence"/>
</dbReference>
<dbReference type="SMART" id="SM00822">
    <property type="entry name" value="PKS_KR"/>
    <property type="match status" value="1"/>
</dbReference>
<dbReference type="PANTHER" id="PTHR42879">
    <property type="entry name" value="3-OXOACYL-(ACYL-CARRIER-PROTEIN) REDUCTASE"/>
    <property type="match status" value="1"/>
</dbReference>
<dbReference type="InterPro" id="IPR050259">
    <property type="entry name" value="SDR"/>
</dbReference>
<dbReference type="RefSeq" id="WP_344563420.1">
    <property type="nucleotide sequence ID" value="NZ_BAAARJ010000004.1"/>
</dbReference>
<sequence>MSVVVVTGGTRGVGTGIARAFLRDGAEVVICGRNPPERPLAEAGRRARYLPLDVRDPAAAEEFVHRVARDHGSLDVLVNNAGGTPYRPLAEGEPHRHARVVELNLLAPLHLSRAARPVMRQQPGGGVILMIGSVSGTRPSPGTAAYGAAKAGLASLAGSMAVEWAGDGIRVNTLVLGMVATERLRDHFGGGDGLGPALDRTVPLGRPAEPGEVGEACVFLASPGAAYITGASLAVHGGGERLALHDVTARESTPAPAPAPAPGPDPGPGPDRGQNL</sequence>
<dbReference type="PANTHER" id="PTHR42879:SF2">
    <property type="entry name" value="3-OXOACYL-[ACYL-CARRIER-PROTEIN] REDUCTASE FABG"/>
    <property type="match status" value="1"/>
</dbReference>
<proteinExistence type="inferred from homology"/>
<dbReference type="InterPro" id="IPR020904">
    <property type="entry name" value="Sc_DH/Rdtase_CS"/>
</dbReference>